<evidence type="ECO:0000313" key="1">
    <source>
        <dbReference type="EMBL" id="KAF1920702.1"/>
    </source>
</evidence>
<feature type="non-terminal residue" evidence="1">
    <location>
        <position position="1"/>
    </location>
</feature>
<organism evidence="1 2">
    <name type="scientific">Ampelomyces quisqualis</name>
    <name type="common">Powdery mildew agent</name>
    <dbReference type="NCBI Taxonomy" id="50730"/>
    <lineage>
        <taxon>Eukaryota</taxon>
        <taxon>Fungi</taxon>
        <taxon>Dikarya</taxon>
        <taxon>Ascomycota</taxon>
        <taxon>Pezizomycotina</taxon>
        <taxon>Dothideomycetes</taxon>
        <taxon>Pleosporomycetidae</taxon>
        <taxon>Pleosporales</taxon>
        <taxon>Pleosporineae</taxon>
        <taxon>Phaeosphaeriaceae</taxon>
        <taxon>Ampelomyces</taxon>
    </lineage>
</organism>
<dbReference type="Proteomes" id="UP000800096">
    <property type="component" value="Unassembled WGS sequence"/>
</dbReference>
<dbReference type="EMBL" id="ML979132">
    <property type="protein sequence ID" value="KAF1920702.1"/>
    <property type="molecule type" value="Genomic_DNA"/>
</dbReference>
<protein>
    <submittedName>
        <fullName evidence="1">Uncharacterized protein</fullName>
    </submittedName>
</protein>
<proteinExistence type="predicted"/>
<evidence type="ECO:0000313" key="2">
    <source>
        <dbReference type="Proteomes" id="UP000800096"/>
    </source>
</evidence>
<name>A0A6A5QZ61_AMPQU</name>
<accession>A0A6A5QZ61</accession>
<reference evidence="1" key="1">
    <citation type="journal article" date="2020" name="Stud. Mycol.">
        <title>101 Dothideomycetes genomes: a test case for predicting lifestyles and emergence of pathogens.</title>
        <authorList>
            <person name="Haridas S."/>
            <person name="Albert R."/>
            <person name="Binder M."/>
            <person name="Bloem J."/>
            <person name="Labutti K."/>
            <person name="Salamov A."/>
            <person name="Andreopoulos B."/>
            <person name="Baker S."/>
            <person name="Barry K."/>
            <person name="Bills G."/>
            <person name="Bluhm B."/>
            <person name="Cannon C."/>
            <person name="Castanera R."/>
            <person name="Culley D."/>
            <person name="Daum C."/>
            <person name="Ezra D."/>
            <person name="Gonzalez J."/>
            <person name="Henrissat B."/>
            <person name="Kuo A."/>
            <person name="Liang C."/>
            <person name="Lipzen A."/>
            <person name="Lutzoni F."/>
            <person name="Magnuson J."/>
            <person name="Mondo S."/>
            <person name="Nolan M."/>
            <person name="Ohm R."/>
            <person name="Pangilinan J."/>
            <person name="Park H.-J."/>
            <person name="Ramirez L."/>
            <person name="Alfaro M."/>
            <person name="Sun H."/>
            <person name="Tritt A."/>
            <person name="Yoshinaga Y."/>
            <person name="Zwiers L.-H."/>
            <person name="Turgeon B."/>
            <person name="Goodwin S."/>
            <person name="Spatafora J."/>
            <person name="Crous P."/>
            <person name="Grigoriev I."/>
        </authorList>
    </citation>
    <scope>NUCLEOTIDE SEQUENCE</scope>
    <source>
        <strain evidence="1">HMLAC05119</strain>
    </source>
</reference>
<dbReference type="AlphaFoldDB" id="A0A6A5QZ61"/>
<dbReference type="OrthoDB" id="3784217at2759"/>
<feature type="non-terminal residue" evidence="1">
    <location>
        <position position="166"/>
    </location>
</feature>
<keyword evidence="2" id="KW-1185">Reference proteome</keyword>
<sequence>SPKKCNLERIDALLNSLADLRPSIDTIEYFLNLEDFGGNFCPECTPEKKSPGTCGRVCALLDPTNLAGVYGTLHQSASYLSIAKQQKAQYHSIIQKIKKAGISARSRHLTKWENQVEDLRKVMMNRSEKEGTVLPSKAAPGLDLEWTFEGAWREGACTDEEVAPDE</sequence>
<gene>
    <name evidence="1" type="ORF">BDU57DRAFT_430931</name>
</gene>